<gene>
    <name evidence="2" type="ORF">GCM10023205_11830</name>
</gene>
<dbReference type="InterPro" id="IPR000835">
    <property type="entry name" value="HTH_MarR-typ"/>
</dbReference>
<accession>A0ABP9GSJ7</accession>
<protein>
    <recommendedName>
        <fullName evidence="1">HTH marR-type domain-containing protein</fullName>
    </recommendedName>
</protein>
<organism evidence="2 3">
    <name type="scientific">Yinghuangia aomiensis</name>
    <dbReference type="NCBI Taxonomy" id="676205"/>
    <lineage>
        <taxon>Bacteria</taxon>
        <taxon>Bacillati</taxon>
        <taxon>Actinomycetota</taxon>
        <taxon>Actinomycetes</taxon>
        <taxon>Kitasatosporales</taxon>
        <taxon>Streptomycetaceae</taxon>
        <taxon>Yinghuangia</taxon>
    </lineage>
</organism>
<evidence type="ECO:0000313" key="3">
    <source>
        <dbReference type="Proteomes" id="UP001500466"/>
    </source>
</evidence>
<dbReference type="EMBL" id="BAABHS010000003">
    <property type="protein sequence ID" value="GAA4952299.1"/>
    <property type="molecule type" value="Genomic_DNA"/>
</dbReference>
<dbReference type="Gene3D" id="1.10.10.10">
    <property type="entry name" value="Winged helix-like DNA-binding domain superfamily/Winged helix DNA-binding domain"/>
    <property type="match status" value="1"/>
</dbReference>
<name>A0ABP9GSJ7_9ACTN</name>
<comment type="caution">
    <text evidence="2">The sequence shown here is derived from an EMBL/GenBank/DDBJ whole genome shotgun (WGS) entry which is preliminary data.</text>
</comment>
<dbReference type="Pfam" id="PF01047">
    <property type="entry name" value="MarR"/>
    <property type="match status" value="1"/>
</dbReference>
<dbReference type="SMART" id="SM00347">
    <property type="entry name" value="HTH_MARR"/>
    <property type="match status" value="1"/>
</dbReference>
<evidence type="ECO:0000313" key="2">
    <source>
        <dbReference type="EMBL" id="GAA4952299.1"/>
    </source>
</evidence>
<dbReference type="SUPFAM" id="SSF46785">
    <property type="entry name" value="Winged helix' DNA-binding domain"/>
    <property type="match status" value="1"/>
</dbReference>
<dbReference type="InterPro" id="IPR036390">
    <property type="entry name" value="WH_DNA-bd_sf"/>
</dbReference>
<proteinExistence type="predicted"/>
<dbReference type="Proteomes" id="UP001500466">
    <property type="component" value="Unassembled WGS sequence"/>
</dbReference>
<reference evidence="3" key="1">
    <citation type="journal article" date="2019" name="Int. J. Syst. Evol. Microbiol.">
        <title>The Global Catalogue of Microorganisms (GCM) 10K type strain sequencing project: providing services to taxonomists for standard genome sequencing and annotation.</title>
        <authorList>
            <consortium name="The Broad Institute Genomics Platform"/>
            <consortium name="The Broad Institute Genome Sequencing Center for Infectious Disease"/>
            <person name="Wu L."/>
            <person name="Ma J."/>
        </authorList>
    </citation>
    <scope>NUCLEOTIDE SEQUENCE [LARGE SCALE GENOMIC DNA]</scope>
    <source>
        <strain evidence="3">JCM 17986</strain>
    </source>
</reference>
<sequence>MADEWASGAEQIQSAVEALLRFHTSRRMHLSRAAAAGVPLNDSAYVVLRYLSRRGPSSAAALAKNTSTQLATTYRAIDQLLADGYVVRVHDRPRSPVALSSSGEEAIRRLSLVTVRHLDAVLAAWNPDDRERFAGLLTAFVRDAAAMSDTLASSPHAAQAS</sequence>
<dbReference type="InterPro" id="IPR036388">
    <property type="entry name" value="WH-like_DNA-bd_sf"/>
</dbReference>
<dbReference type="RefSeq" id="WP_345674196.1">
    <property type="nucleotide sequence ID" value="NZ_BAABHS010000003.1"/>
</dbReference>
<keyword evidence="3" id="KW-1185">Reference proteome</keyword>
<evidence type="ECO:0000259" key="1">
    <source>
        <dbReference type="SMART" id="SM00347"/>
    </source>
</evidence>
<feature type="domain" description="HTH marR-type" evidence="1">
    <location>
        <begin position="33"/>
        <end position="130"/>
    </location>
</feature>